<name>A0AAW1TTX9_9CUCU</name>
<evidence type="ECO:0000313" key="1">
    <source>
        <dbReference type="EMBL" id="KAK9871777.1"/>
    </source>
</evidence>
<organism evidence="1 2">
    <name type="scientific">Henosepilachna vigintioctopunctata</name>
    <dbReference type="NCBI Taxonomy" id="420089"/>
    <lineage>
        <taxon>Eukaryota</taxon>
        <taxon>Metazoa</taxon>
        <taxon>Ecdysozoa</taxon>
        <taxon>Arthropoda</taxon>
        <taxon>Hexapoda</taxon>
        <taxon>Insecta</taxon>
        <taxon>Pterygota</taxon>
        <taxon>Neoptera</taxon>
        <taxon>Endopterygota</taxon>
        <taxon>Coleoptera</taxon>
        <taxon>Polyphaga</taxon>
        <taxon>Cucujiformia</taxon>
        <taxon>Coccinelloidea</taxon>
        <taxon>Coccinellidae</taxon>
        <taxon>Epilachninae</taxon>
        <taxon>Epilachnini</taxon>
        <taxon>Henosepilachna</taxon>
    </lineage>
</organism>
<keyword evidence="2" id="KW-1185">Reference proteome</keyword>
<accession>A0AAW1TTX9</accession>
<evidence type="ECO:0000313" key="2">
    <source>
        <dbReference type="Proteomes" id="UP001431783"/>
    </source>
</evidence>
<evidence type="ECO:0008006" key="3">
    <source>
        <dbReference type="Google" id="ProtNLM"/>
    </source>
</evidence>
<dbReference type="AlphaFoldDB" id="A0AAW1TTX9"/>
<gene>
    <name evidence="1" type="ORF">WA026_014232</name>
</gene>
<proteinExistence type="predicted"/>
<protein>
    <recommendedName>
        <fullName evidence="3">Secreted protein</fullName>
    </recommendedName>
</protein>
<comment type="caution">
    <text evidence="1">The sequence shown here is derived from an EMBL/GenBank/DDBJ whole genome shotgun (WGS) entry which is preliminary data.</text>
</comment>
<sequence>MHAGNRSTRSTLRTPSVLLYASVLPHAPQPSPVGGLRRLGPGWQMPPRLYGQFDAESFILREFYVASSPTHPLLHLPTKVCSCVLSGEHGHLVYTVL</sequence>
<reference evidence="1 2" key="1">
    <citation type="submission" date="2023-03" db="EMBL/GenBank/DDBJ databases">
        <title>Genome insight into feeding habits of ladybird beetles.</title>
        <authorList>
            <person name="Li H.-S."/>
            <person name="Huang Y.-H."/>
            <person name="Pang H."/>
        </authorList>
    </citation>
    <scope>NUCLEOTIDE SEQUENCE [LARGE SCALE GENOMIC DNA]</scope>
    <source>
        <strain evidence="1">SYSU_2023b</strain>
        <tissue evidence="1">Whole body</tissue>
    </source>
</reference>
<dbReference type="EMBL" id="JARQZJ010000007">
    <property type="protein sequence ID" value="KAK9871777.1"/>
    <property type="molecule type" value="Genomic_DNA"/>
</dbReference>
<dbReference type="Proteomes" id="UP001431783">
    <property type="component" value="Unassembled WGS sequence"/>
</dbReference>